<dbReference type="GO" id="GO:0016301">
    <property type="term" value="F:kinase activity"/>
    <property type="evidence" value="ECO:0007669"/>
    <property type="project" value="UniProtKB-KW"/>
</dbReference>
<evidence type="ECO:0000256" key="2">
    <source>
        <dbReference type="ARBA" id="ARBA00023012"/>
    </source>
</evidence>
<dbReference type="Gene3D" id="3.40.50.2300">
    <property type="match status" value="1"/>
</dbReference>
<evidence type="ECO:0000313" key="6">
    <source>
        <dbReference type="Proteomes" id="UP000191931"/>
    </source>
</evidence>
<reference evidence="5 6" key="1">
    <citation type="submission" date="2017-03" db="EMBL/GenBank/DDBJ databases">
        <authorList>
            <person name="Afonso C.L."/>
            <person name="Miller P.J."/>
            <person name="Scott M.A."/>
            <person name="Spackman E."/>
            <person name="Goraichik I."/>
            <person name="Dimitrov K.M."/>
            <person name="Suarez D.L."/>
            <person name="Swayne D.E."/>
        </authorList>
    </citation>
    <scope>NUCLEOTIDE SEQUENCE [LARGE SCALE GENOMIC DNA]</scope>
    <source>
        <strain evidence="5">PRJEB14757</strain>
    </source>
</reference>
<dbReference type="EMBL" id="FWEV01000320">
    <property type="protein sequence ID" value="SLM32531.1"/>
    <property type="molecule type" value="Genomic_DNA"/>
</dbReference>
<keyword evidence="1 3" id="KW-0597">Phosphoprotein</keyword>
<dbReference type="InterPro" id="IPR001789">
    <property type="entry name" value="Sig_transdc_resp-reg_receiver"/>
</dbReference>
<keyword evidence="6" id="KW-1185">Reference proteome</keyword>
<dbReference type="Proteomes" id="UP000191931">
    <property type="component" value="Unassembled WGS sequence"/>
</dbReference>
<dbReference type="Pfam" id="PF00072">
    <property type="entry name" value="Response_reg"/>
    <property type="match status" value="1"/>
</dbReference>
<keyword evidence="5" id="KW-0418">Kinase</keyword>
<organism evidence="5 6">
    <name type="scientific">Desulfamplus magnetovallimortis</name>
    <dbReference type="NCBI Taxonomy" id="1246637"/>
    <lineage>
        <taxon>Bacteria</taxon>
        <taxon>Pseudomonadati</taxon>
        <taxon>Thermodesulfobacteriota</taxon>
        <taxon>Desulfobacteria</taxon>
        <taxon>Desulfobacterales</taxon>
        <taxon>Desulfobacteraceae</taxon>
        <taxon>Desulfamplus</taxon>
    </lineage>
</organism>
<dbReference type="PANTHER" id="PTHR44591:SF14">
    <property type="entry name" value="PROTEIN PILG"/>
    <property type="match status" value="1"/>
</dbReference>
<accession>A0A1W1HJ51</accession>
<evidence type="ECO:0000256" key="3">
    <source>
        <dbReference type="PROSITE-ProRule" id="PRU00169"/>
    </source>
</evidence>
<keyword evidence="5" id="KW-0808">Transferase</keyword>
<proteinExistence type="predicted"/>
<evidence type="ECO:0000313" key="5">
    <source>
        <dbReference type="EMBL" id="SLM32531.1"/>
    </source>
</evidence>
<dbReference type="STRING" id="1246637.MTBBW1_750052"/>
<evidence type="ECO:0000259" key="4">
    <source>
        <dbReference type="PROSITE" id="PS50110"/>
    </source>
</evidence>
<gene>
    <name evidence="5" type="ORF">MTBBW1_750052</name>
</gene>
<feature type="modified residue" description="4-aspartylphosphate" evidence="3">
    <location>
        <position position="59"/>
    </location>
</feature>
<dbReference type="PROSITE" id="PS50110">
    <property type="entry name" value="RESPONSE_REGULATORY"/>
    <property type="match status" value="1"/>
</dbReference>
<dbReference type="GO" id="GO:0000160">
    <property type="term" value="P:phosphorelay signal transduction system"/>
    <property type="evidence" value="ECO:0007669"/>
    <property type="project" value="UniProtKB-KW"/>
</dbReference>
<dbReference type="InterPro" id="IPR050595">
    <property type="entry name" value="Bact_response_regulator"/>
</dbReference>
<dbReference type="InterPro" id="IPR011006">
    <property type="entry name" value="CheY-like_superfamily"/>
</dbReference>
<dbReference type="AlphaFoldDB" id="A0A1W1HJ51"/>
<dbReference type="RefSeq" id="WP_245809316.1">
    <property type="nucleotide sequence ID" value="NZ_LT828543.1"/>
</dbReference>
<protein>
    <submittedName>
        <fullName evidence="5">Response regulator receiver sensor signal transduction histidine kinase</fullName>
    </submittedName>
</protein>
<evidence type="ECO:0000256" key="1">
    <source>
        <dbReference type="ARBA" id="ARBA00022553"/>
    </source>
</evidence>
<dbReference type="SUPFAM" id="SSF52172">
    <property type="entry name" value="CheY-like"/>
    <property type="match status" value="1"/>
</dbReference>
<dbReference type="PANTHER" id="PTHR44591">
    <property type="entry name" value="STRESS RESPONSE REGULATOR PROTEIN 1"/>
    <property type="match status" value="1"/>
</dbReference>
<name>A0A1W1HJ51_9BACT</name>
<sequence length="166" mass="18686">MEKMNSEKIRVLLVDDEEGFRSAIARRLGKRGIFPMQAGSGEECLEILGVEPVDVVVLDVKMPGIGGIETLKIIRTSHANVQVILLTGNVAVSDGVEGIKSGAFDYLTKPVEIDHLHTKIMQAFDIRKLQQEQEKEREYRAKLEKKWLKQSALWPLEPCPPVLHMK</sequence>
<dbReference type="SMART" id="SM00448">
    <property type="entry name" value="REC"/>
    <property type="match status" value="1"/>
</dbReference>
<feature type="domain" description="Response regulatory" evidence="4">
    <location>
        <begin position="10"/>
        <end position="124"/>
    </location>
</feature>
<keyword evidence="2" id="KW-0902">Two-component regulatory system</keyword>